<evidence type="ECO:0000313" key="7">
    <source>
        <dbReference type="EMBL" id="OII75602.1"/>
    </source>
</evidence>
<dbReference type="RefSeq" id="XP_028876609.1">
    <property type="nucleotide sequence ID" value="XM_029019135.1"/>
</dbReference>
<keyword evidence="4 5" id="KW-0694">RNA-binding</keyword>
<dbReference type="PANTHER" id="PTHR22808">
    <property type="entry name" value="NCL1 YEAST -RELATED NOL1/NOP2/FMU SUN DOMAIN-CONTAINING"/>
    <property type="match status" value="1"/>
</dbReference>
<evidence type="ECO:0000256" key="3">
    <source>
        <dbReference type="ARBA" id="ARBA00022691"/>
    </source>
</evidence>
<dbReference type="PROSITE" id="PS51686">
    <property type="entry name" value="SAM_MT_RSMB_NOP"/>
    <property type="match status" value="1"/>
</dbReference>
<evidence type="ECO:0000256" key="1">
    <source>
        <dbReference type="ARBA" id="ARBA00022603"/>
    </source>
</evidence>
<gene>
    <name evidence="7" type="ORF">cubi_02123</name>
</gene>
<feature type="domain" description="SAM-dependent MTase RsmB/NOP-type" evidence="6">
    <location>
        <begin position="34"/>
        <end position="438"/>
    </location>
</feature>
<evidence type="ECO:0000256" key="5">
    <source>
        <dbReference type="PROSITE-ProRule" id="PRU01023"/>
    </source>
</evidence>
<feature type="binding site" evidence="5">
    <location>
        <position position="186"/>
    </location>
    <ligand>
        <name>S-adenosyl-L-methionine</name>
        <dbReference type="ChEBI" id="CHEBI:59789"/>
    </ligand>
</feature>
<evidence type="ECO:0000256" key="2">
    <source>
        <dbReference type="ARBA" id="ARBA00022679"/>
    </source>
</evidence>
<keyword evidence="8" id="KW-1185">Reference proteome</keyword>
<proteinExistence type="inferred from homology"/>
<dbReference type="GO" id="GO:0008173">
    <property type="term" value="F:RNA methyltransferase activity"/>
    <property type="evidence" value="ECO:0007669"/>
    <property type="project" value="InterPro"/>
</dbReference>
<accession>A0A1J4MMW6</accession>
<dbReference type="SUPFAM" id="SSF53335">
    <property type="entry name" value="S-adenosyl-L-methionine-dependent methyltransferases"/>
    <property type="match status" value="1"/>
</dbReference>
<keyword evidence="2 5" id="KW-0808">Transferase</keyword>
<organism evidence="7 8">
    <name type="scientific">Cryptosporidium ubiquitum</name>
    <dbReference type="NCBI Taxonomy" id="857276"/>
    <lineage>
        <taxon>Eukaryota</taxon>
        <taxon>Sar</taxon>
        <taxon>Alveolata</taxon>
        <taxon>Apicomplexa</taxon>
        <taxon>Conoidasida</taxon>
        <taxon>Coccidia</taxon>
        <taxon>Eucoccidiorida</taxon>
        <taxon>Eimeriorina</taxon>
        <taxon>Cryptosporidiidae</taxon>
        <taxon>Cryptosporidium</taxon>
    </lineage>
</organism>
<dbReference type="GO" id="GO:0001510">
    <property type="term" value="P:RNA methylation"/>
    <property type="evidence" value="ECO:0007669"/>
    <property type="project" value="InterPro"/>
</dbReference>
<dbReference type="GeneID" id="39978914"/>
<comment type="caution">
    <text evidence="5">Lacks conserved residue(s) required for the propagation of feature annotation.</text>
</comment>
<dbReference type="Pfam" id="PF01189">
    <property type="entry name" value="Methyltr_RsmB-F"/>
    <property type="match status" value="1"/>
</dbReference>
<dbReference type="InterPro" id="IPR049560">
    <property type="entry name" value="MeTrfase_RsmB-F_NOP2_cat"/>
</dbReference>
<evidence type="ECO:0000313" key="8">
    <source>
        <dbReference type="Proteomes" id="UP000186176"/>
    </source>
</evidence>
<dbReference type="Proteomes" id="UP000186176">
    <property type="component" value="Unassembled WGS sequence"/>
</dbReference>
<comment type="similarity">
    <text evidence="5">Belongs to the class I-like SAM-binding methyltransferase superfamily. RsmB/NOP family.</text>
</comment>
<dbReference type="PRINTS" id="PR02008">
    <property type="entry name" value="RCMTFAMILY"/>
</dbReference>
<keyword evidence="1 5" id="KW-0489">Methyltransferase</keyword>
<comment type="caution">
    <text evidence="7">The sequence shown here is derived from an EMBL/GenBank/DDBJ whole genome shotgun (WGS) entry which is preliminary data.</text>
</comment>
<dbReference type="InterPro" id="IPR029063">
    <property type="entry name" value="SAM-dependent_MTases_sf"/>
</dbReference>
<feature type="binding site" evidence="5">
    <location>
        <begin position="153"/>
        <end position="159"/>
    </location>
    <ligand>
        <name>S-adenosyl-L-methionine</name>
        <dbReference type="ChEBI" id="CHEBI:59789"/>
    </ligand>
</feature>
<dbReference type="EMBL" id="LRBP01000001">
    <property type="protein sequence ID" value="OII75602.1"/>
    <property type="molecule type" value="Genomic_DNA"/>
</dbReference>
<dbReference type="Gene3D" id="3.40.50.150">
    <property type="entry name" value="Vaccinia Virus protein VP39"/>
    <property type="match status" value="1"/>
</dbReference>
<dbReference type="VEuPathDB" id="CryptoDB:cubi_02123"/>
<feature type="binding site" evidence="5">
    <location>
        <position position="241"/>
    </location>
    <ligand>
        <name>S-adenosyl-L-methionine</name>
        <dbReference type="ChEBI" id="CHEBI:59789"/>
    </ligand>
</feature>
<dbReference type="AlphaFoldDB" id="A0A1J4MMW6"/>
<dbReference type="InterPro" id="IPR001678">
    <property type="entry name" value="MeTrfase_RsmB-F_NOP2_dom"/>
</dbReference>
<dbReference type="GO" id="GO:0003723">
    <property type="term" value="F:RNA binding"/>
    <property type="evidence" value="ECO:0007669"/>
    <property type="project" value="UniProtKB-UniRule"/>
</dbReference>
<reference evidence="7 8" key="1">
    <citation type="submission" date="2016-10" db="EMBL/GenBank/DDBJ databases">
        <title>Reductive evolution of mitochondrial metabolism and differential evolution of invasion-related proteins in Cryptosporidium.</title>
        <authorList>
            <person name="Liu S."/>
            <person name="Roellig D.M."/>
            <person name="Guo Y."/>
            <person name="Li N."/>
            <person name="Frace M.A."/>
            <person name="Tang K."/>
            <person name="Zhang L."/>
            <person name="Feng Y."/>
            <person name="Xiao L."/>
        </authorList>
    </citation>
    <scope>NUCLEOTIDE SEQUENCE [LARGE SCALE GENOMIC DNA]</scope>
    <source>
        <strain evidence="7">39726</strain>
    </source>
</reference>
<evidence type="ECO:0000256" key="4">
    <source>
        <dbReference type="ARBA" id="ARBA00022884"/>
    </source>
</evidence>
<keyword evidence="3 5" id="KW-0949">S-adenosyl-L-methionine</keyword>
<feature type="active site" description="Nucleophile" evidence="5">
    <location>
        <position position="295"/>
    </location>
</feature>
<protein>
    <submittedName>
        <fullName evidence="7">SUN family methylase</fullName>
    </submittedName>
</protein>
<evidence type="ECO:0000259" key="6">
    <source>
        <dbReference type="PROSITE" id="PS51686"/>
    </source>
</evidence>
<dbReference type="OrthoDB" id="6093671at2759"/>
<name>A0A1J4MMW6_9CRYT</name>
<sequence length="746" mass="86136">MSEKGYKNLVKESQLFEKYYKEQKIVPIEEWEDFLKYLKQDLPSTFRVVDVSPYSSSIKEFAREMEGVSVYLNENSDEMDNLIKEIKWYPKGLAFQITKSRDKLRRSSGASKDFHSKLVLMSDGGSIMRQEAVSMLPVLFLDVKPNHYILDMCSAPGSKTSQIIEILQTDQAITGEYPKGFVVANDLDTRRAHMLIHHTRHLNSPSLIVTTHSADHFPDLYLDDPGHDSLKKFYFDRILCDVPCSSDGTLRKNPNLFAKWSISFSLGLHRLQRNILLRALSILKPKEGLLVYSTCSFNPLENEAVISSVISSLAARGVQVEIVDPLTISDISKEVISKTKFGRGINTWKVPIPRKQLKKNKNKKKKCEESNIESEVIQEPKEFFDNYEEVPFHSRESIFPSMFPPEDPKIKESLSNCIRVSPHQENTGGFFVSVLRIFNSENENHKMVNFKIETQDDYLTLSDNPNKDNIIKMLFNPYGIIDFNREKVMSTLIYRNPKGDFNRACTNKKSLEELNKMEKNDLNEKGNTDKIEDDSTIISNFNNEPSIQEMEDSKFPRKMWQVSESVSKFLFSAKSKNPLRVIHAGFPGVELSRYRKGPITIEEDQLIDINFPPIYRFNCAFNAYLHFSHGLSLDNTPRCKEFSIQSVLKLLQTLEKPTENTGELKEFHPYRIPRHLLKEEEYPELKGIFDLPGSIIIKLDVKRLGESKPIFLPAHVGRHHVELLLDKFLRFCVKFHIEWLCKQLNL</sequence>
<dbReference type="InterPro" id="IPR023267">
    <property type="entry name" value="RCMT"/>
</dbReference>